<name>Q4TGE7_TETNG</name>
<dbReference type="KEGG" id="tng:GSTEN00001141G001"/>
<reference evidence="2" key="2">
    <citation type="submission" date="2004-02" db="EMBL/GenBank/DDBJ databases">
        <authorList>
            <consortium name="Genoscope"/>
            <consortium name="Whitehead Institute Centre for Genome Research"/>
        </authorList>
    </citation>
    <scope>NUCLEOTIDE SEQUENCE</scope>
</reference>
<feature type="non-terminal residue" evidence="2">
    <location>
        <position position="1"/>
    </location>
</feature>
<protein>
    <submittedName>
        <fullName evidence="2">(spotted green pufferfish) hypothetical protein</fullName>
    </submittedName>
</protein>
<gene>
    <name evidence="2" type="ORF">GSTENG00001141001</name>
</gene>
<accession>Q4TGE7</accession>
<evidence type="ECO:0000313" key="2">
    <source>
        <dbReference type="EMBL" id="CAF88035.1"/>
    </source>
</evidence>
<proteinExistence type="predicted"/>
<reference evidence="2" key="1">
    <citation type="journal article" date="2004" name="Nature">
        <title>Genome duplication in the teleost fish Tetraodon nigroviridis reveals the early vertebrate proto-karyotype.</title>
        <authorList>
            <person name="Jaillon O."/>
            <person name="Aury J.-M."/>
            <person name="Brunet F."/>
            <person name="Petit J.-L."/>
            <person name="Stange-Thomann N."/>
            <person name="Mauceli E."/>
            <person name="Bouneau L."/>
            <person name="Fischer C."/>
            <person name="Ozouf-Costaz C."/>
            <person name="Bernot A."/>
            <person name="Nicaud S."/>
            <person name="Jaffe D."/>
            <person name="Fisher S."/>
            <person name="Lutfalla G."/>
            <person name="Dossat C."/>
            <person name="Segurens B."/>
            <person name="Dasilva C."/>
            <person name="Salanoubat M."/>
            <person name="Levy M."/>
            <person name="Boudet N."/>
            <person name="Castellano S."/>
            <person name="Anthouard V."/>
            <person name="Jubin C."/>
            <person name="Castelli V."/>
            <person name="Katinka M."/>
            <person name="Vacherie B."/>
            <person name="Biemont C."/>
            <person name="Skalli Z."/>
            <person name="Cattolico L."/>
            <person name="Poulain J."/>
            <person name="De Berardinis V."/>
            <person name="Cruaud C."/>
            <person name="Duprat S."/>
            <person name="Brottier P."/>
            <person name="Coutanceau J.-P."/>
            <person name="Gouzy J."/>
            <person name="Parra G."/>
            <person name="Lardier G."/>
            <person name="Chapple C."/>
            <person name="McKernan K.J."/>
            <person name="McEwan P."/>
            <person name="Bosak S."/>
            <person name="Kellis M."/>
            <person name="Volff J.-N."/>
            <person name="Guigo R."/>
            <person name="Zody M.C."/>
            <person name="Mesirov J."/>
            <person name="Lindblad-Toh K."/>
            <person name="Birren B."/>
            <person name="Nusbaum C."/>
            <person name="Kahn D."/>
            <person name="Robinson-Rechavi M."/>
            <person name="Laudet V."/>
            <person name="Schachter V."/>
            <person name="Quetier F."/>
            <person name="Saurin W."/>
            <person name="Scarpelli C."/>
            <person name="Wincker P."/>
            <person name="Lander E.S."/>
            <person name="Weissenbach J."/>
            <person name="Roest Crollius H."/>
        </authorList>
    </citation>
    <scope>NUCLEOTIDE SEQUENCE [LARGE SCALE GENOMIC DNA]</scope>
</reference>
<comment type="caution">
    <text evidence="2">The sequence shown here is derived from an EMBL/GenBank/DDBJ whole genome shotgun (WGS) entry which is preliminary data.</text>
</comment>
<sequence length="96" mass="10508">STSKCCNHLGEKAPRGPQRFQSGGRDDFPQPYLLDQLRRLPRTPADRGGAVNFFTEEARRPTNPLDDGKNPESGQLCHDSAKSQRLPSCVPGFGGL</sequence>
<organism evidence="2">
    <name type="scientific">Tetraodon nigroviridis</name>
    <name type="common">Spotted green pufferfish</name>
    <name type="synonym">Chelonodon nigroviridis</name>
    <dbReference type="NCBI Taxonomy" id="99883"/>
    <lineage>
        <taxon>Eukaryota</taxon>
        <taxon>Metazoa</taxon>
        <taxon>Chordata</taxon>
        <taxon>Craniata</taxon>
        <taxon>Vertebrata</taxon>
        <taxon>Euteleostomi</taxon>
        <taxon>Actinopterygii</taxon>
        <taxon>Neopterygii</taxon>
        <taxon>Teleostei</taxon>
        <taxon>Neoteleostei</taxon>
        <taxon>Acanthomorphata</taxon>
        <taxon>Eupercaria</taxon>
        <taxon>Tetraodontiformes</taxon>
        <taxon>Tetradontoidea</taxon>
        <taxon>Tetraodontidae</taxon>
        <taxon>Tetraodon</taxon>
    </lineage>
</organism>
<dbReference type="AlphaFoldDB" id="Q4TGE7"/>
<evidence type="ECO:0000256" key="1">
    <source>
        <dbReference type="SAM" id="MobiDB-lite"/>
    </source>
</evidence>
<feature type="compositionally biased region" description="Basic and acidic residues" evidence="1">
    <location>
        <begin position="56"/>
        <end position="70"/>
    </location>
</feature>
<dbReference type="EMBL" id="CAAE01003748">
    <property type="protein sequence ID" value="CAF88035.1"/>
    <property type="molecule type" value="Genomic_DNA"/>
</dbReference>
<feature type="region of interest" description="Disordered" evidence="1">
    <location>
        <begin position="1"/>
        <end position="96"/>
    </location>
</feature>